<dbReference type="GO" id="GO:0005829">
    <property type="term" value="C:cytosol"/>
    <property type="evidence" value="ECO:0007669"/>
    <property type="project" value="TreeGrafter"/>
</dbReference>
<keyword evidence="3" id="KW-1185">Reference proteome</keyword>
<dbReference type="Gene3D" id="2.60.200.40">
    <property type="match status" value="1"/>
</dbReference>
<dbReference type="PANTHER" id="PTHR30492">
    <property type="entry name" value="METHYLGLYOXAL SYNTHASE"/>
    <property type="match status" value="1"/>
</dbReference>
<dbReference type="InterPro" id="IPR016064">
    <property type="entry name" value="NAD/diacylglycerol_kinase_sf"/>
</dbReference>
<evidence type="ECO:0000313" key="3">
    <source>
        <dbReference type="Proteomes" id="UP000261284"/>
    </source>
</evidence>
<dbReference type="EMBL" id="QTJU01000007">
    <property type="protein sequence ID" value="RFM26841.1"/>
    <property type="molecule type" value="Genomic_DNA"/>
</dbReference>
<dbReference type="Proteomes" id="UP000261284">
    <property type="component" value="Unassembled WGS sequence"/>
</dbReference>
<reference evidence="2 3" key="1">
    <citation type="submission" date="2018-08" db="EMBL/GenBank/DDBJ databases">
        <title>Chitinophagaceae sp. K23C18032701, a novel bacterium isolated from forest soil.</title>
        <authorList>
            <person name="Wang C."/>
        </authorList>
    </citation>
    <scope>NUCLEOTIDE SEQUENCE [LARGE SCALE GENOMIC DNA]</scope>
    <source>
        <strain evidence="2 3">K23C18032701</strain>
    </source>
</reference>
<sequence length="297" mass="31635">MPTDIHFIINPSAGTEEPVADLIREAFLESPASFDISITTSPEHLQRAIAAIKGTTQLVAVYGGDGTVMEAAKALHNSITPLFILPGGTANVMAKEIGMPATTAEALVLLASGDFEIKAVDMGIINGCPFLIRVNIGILADMITETSPETKERFGQWAYGLTAFREMPKQGTTFQVNVDGENSALTAVGLTVTNAGNIGVKGMSFLPGISVSDGWLDLVSLDESSILKLLQVSGSILLQKESPLLHHQKLQHIKITSSTPIDFLCDDQPQRASELNISIAPASLHIAYPKNNADETN</sequence>
<dbReference type="InterPro" id="IPR017438">
    <property type="entry name" value="ATP-NAD_kinase_N"/>
</dbReference>
<dbReference type="PROSITE" id="PS50146">
    <property type="entry name" value="DAGK"/>
    <property type="match status" value="1"/>
</dbReference>
<evidence type="ECO:0000313" key="2">
    <source>
        <dbReference type="EMBL" id="RFM26841.1"/>
    </source>
</evidence>
<proteinExistence type="predicted"/>
<dbReference type="SMART" id="SM00046">
    <property type="entry name" value="DAGKc"/>
    <property type="match status" value="1"/>
</dbReference>
<dbReference type="GO" id="GO:0016301">
    <property type="term" value="F:kinase activity"/>
    <property type="evidence" value="ECO:0007669"/>
    <property type="project" value="InterPro"/>
</dbReference>
<dbReference type="SUPFAM" id="SSF111331">
    <property type="entry name" value="NAD kinase/diacylglycerol kinase-like"/>
    <property type="match status" value="1"/>
</dbReference>
<name>A0A3E1NG84_9BACT</name>
<dbReference type="RefSeq" id="WP_116848625.1">
    <property type="nucleotide sequence ID" value="NZ_QTJU01000007.1"/>
</dbReference>
<dbReference type="OrthoDB" id="9786026at2"/>
<dbReference type="InterPro" id="IPR004363">
    <property type="entry name" value="Methylgl_synth"/>
</dbReference>
<accession>A0A3E1NG84</accession>
<feature type="domain" description="DAGKc" evidence="1">
    <location>
        <begin position="1"/>
        <end position="129"/>
    </location>
</feature>
<dbReference type="AlphaFoldDB" id="A0A3E1NG84"/>
<dbReference type="InterPro" id="IPR001206">
    <property type="entry name" value="Diacylglycerol_kinase_cat_dom"/>
</dbReference>
<dbReference type="GO" id="GO:0008929">
    <property type="term" value="F:methylglyoxal synthase activity"/>
    <property type="evidence" value="ECO:0007669"/>
    <property type="project" value="InterPro"/>
</dbReference>
<dbReference type="PANTHER" id="PTHR30492:SF0">
    <property type="entry name" value="METHYLGLYOXAL SYNTHASE"/>
    <property type="match status" value="1"/>
</dbReference>
<gene>
    <name evidence="2" type="ORF">DXN05_17790</name>
</gene>
<organism evidence="2 3">
    <name type="scientific">Deminuibacter soli</name>
    <dbReference type="NCBI Taxonomy" id="2291815"/>
    <lineage>
        <taxon>Bacteria</taxon>
        <taxon>Pseudomonadati</taxon>
        <taxon>Bacteroidota</taxon>
        <taxon>Chitinophagia</taxon>
        <taxon>Chitinophagales</taxon>
        <taxon>Chitinophagaceae</taxon>
        <taxon>Deminuibacter</taxon>
    </lineage>
</organism>
<evidence type="ECO:0000259" key="1">
    <source>
        <dbReference type="PROSITE" id="PS50146"/>
    </source>
</evidence>
<comment type="caution">
    <text evidence="2">The sequence shown here is derived from an EMBL/GenBank/DDBJ whole genome shotgun (WGS) entry which is preliminary data.</text>
</comment>
<dbReference type="Pfam" id="PF19279">
    <property type="entry name" value="YegS_C"/>
    <property type="match status" value="1"/>
</dbReference>
<dbReference type="Gene3D" id="3.40.50.10330">
    <property type="entry name" value="Probable inorganic polyphosphate/atp-NAD kinase, domain 1"/>
    <property type="match status" value="1"/>
</dbReference>
<dbReference type="Pfam" id="PF00781">
    <property type="entry name" value="DAGK_cat"/>
    <property type="match status" value="1"/>
</dbReference>
<dbReference type="GO" id="GO:0019242">
    <property type="term" value="P:methylglyoxal biosynthetic process"/>
    <property type="evidence" value="ECO:0007669"/>
    <property type="project" value="InterPro"/>
</dbReference>
<protein>
    <recommendedName>
        <fullName evidence="1">DAGKc domain-containing protein</fullName>
    </recommendedName>
</protein>
<dbReference type="InterPro" id="IPR045540">
    <property type="entry name" value="YegS/DAGK_C"/>
</dbReference>